<dbReference type="InterPro" id="IPR050109">
    <property type="entry name" value="HTH-type_TetR-like_transc_reg"/>
</dbReference>
<feature type="domain" description="HTH tetR-type" evidence="5">
    <location>
        <begin position="22"/>
        <end position="82"/>
    </location>
</feature>
<dbReference type="GO" id="GO:0000976">
    <property type="term" value="F:transcription cis-regulatory region binding"/>
    <property type="evidence" value="ECO:0007669"/>
    <property type="project" value="TreeGrafter"/>
</dbReference>
<sequence>MREELSREGQYGERAMVQGRGADKQRRMIEAAAVLLIDEGFEAITHRRVADAAGVPQGSASYYFPTRSSLVATAVRAAEDLRAGSAMNRAEGLPVRRRSADDTARELIETFFAPHVDERVVTARLDPMLSALRDPALAPIMRDSRPRLLAALRVVLDRSGFEHVDDVDLIAHLVDAALLNAAGAGEERVLEFASGVVGRFLEHYRR</sequence>
<feature type="DNA-binding region" description="H-T-H motif" evidence="4">
    <location>
        <begin position="45"/>
        <end position="64"/>
    </location>
</feature>
<dbReference type="PROSITE" id="PS50977">
    <property type="entry name" value="HTH_TETR_2"/>
    <property type="match status" value="1"/>
</dbReference>
<evidence type="ECO:0000256" key="3">
    <source>
        <dbReference type="ARBA" id="ARBA00023163"/>
    </source>
</evidence>
<dbReference type="InterPro" id="IPR001647">
    <property type="entry name" value="HTH_TetR"/>
</dbReference>
<gene>
    <name evidence="6" type="ORF">EHW97_05085</name>
</gene>
<accession>A0A3N6ZPU4</accession>
<name>A0A3N6ZPU4_9ACTN</name>
<dbReference type="SUPFAM" id="SSF46689">
    <property type="entry name" value="Homeodomain-like"/>
    <property type="match status" value="1"/>
</dbReference>
<dbReference type="Pfam" id="PF17940">
    <property type="entry name" value="TetR_C_31"/>
    <property type="match status" value="1"/>
</dbReference>
<reference evidence="6 7" key="1">
    <citation type="submission" date="2018-11" db="EMBL/GenBank/DDBJ databases">
        <authorList>
            <person name="Li F."/>
        </authorList>
    </citation>
    <scope>NUCLEOTIDE SEQUENCE [LARGE SCALE GENOMIC DNA]</scope>
    <source>
        <strain evidence="6 7">YS17T</strain>
    </source>
</reference>
<dbReference type="OrthoDB" id="7506349at2"/>
<evidence type="ECO:0000313" key="6">
    <source>
        <dbReference type="EMBL" id="RQN09067.1"/>
    </source>
</evidence>
<dbReference type="InterPro" id="IPR041583">
    <property type="entry name" value="TetR_C_31"/>
</dbReference>
<evidence type="ECO:0000256" key="2">
    <source>
        <dbReference type="ARBA" id="ARBA00023125"/>
    </source>
</evidence>
<protein>
    <submittedName>
        <fullName evidence="6">TetR family transcriptional regulator</fullName>
    </submittedName>
</protein>
<organism evidence="6 7">
    <name type="scientific">Aeromicrobium camelliae</name>
    <dbReference type="NCBI Taxonomy" id="1538144"/>
    <lineage>
        <taxon>Bacteria</taxon>
        <taxon>Bacillati</taxon>
        <taxon>Actinomycetota</taxon>
        <taxon>Actinomycetes</taxon>
        <taxon>Propionibacteriales</taxon>
        <taxon>Nocardioidaceae</taxon>
        <taxon>Aeromicrobium</taxon>
    </lineage>
</organism>
<keyword evidence="1" id="KW-0805">Transcription regulation</keyword>
<dbReference type="AlphaFoldDB" id="A0A3N6ZPU4"/>
<dbReference type="Pfam" id="PF00440">
    <property type="entry name" value="TetR_N"/>
    <property type="match status" value="1"/>
</dbReference>
<dbReference type="InterPro" id="IPR009057">
    <property type="entry name" value="Homeodomain-like_sf"/>
</dbReference>
<comment type="caution">
    <text evidence="6">The sequence shown here is derived from an EMBL/GenBank/DDBJ whole genome shotgun (WGS) entry which is preliminary data.</text>
</comment>
<proteinExistence type="predicted"/>
<keyword evidence="7" id="KW-1185">Reference proteome</keyword>
<dbReference type="EMBL" id="RQJX01000004">
    <property type="protein sequence ID" value="RQN09067.1"/>
    <property type="molecule type" value="Genomic_DNA"/>
</dbReference>
<keyword evidence="2 4" id="KW-0238">DNA-binding</keyword>
<dbReference type="RefSeq" id="WP_124236073.1">
    <property type="nucleotide sequence ID" value="NZ_JBHUFI010000001.1"/>
</dbReference>
<dbReference type="PANTHER" id="PTHR30055:SF234">
    <property type="entry name" value="HTH-TYPE TRANSCRIPTIONAL REGULATOR BETI"/>
    <property type="match status" value="1"/>
</dbReference>
<dbReference type="Gene3D" id="1.10.357.10">
    <property type="entry name" value="Tetracycline Repressor, domain 2"/>
    <property type="match status" value="1"/>
</dbReference>
<evidence type="ECO:0000256" key="4">
    <source>
        <dbReference type="PROSITE-ProRule" id="PRU00335"/>
    </source>
</evidence>
<dbReference type="GO" id="GO:0003700">
    <property type="term" value="F:DNA-binding transcription factor activity"/>
    <property type="evidence" value="ECO:0007669"/>
    <property type="project" value="TreeGrafter"/>
</dbReference>
<dbReference type="Proteomes" id="UP000275225">
    <property type="component" value="Unassembled WGS sequence"/>
</dbReference>
<evidence type="ECO:0000313" key="7">
    <source>
        <dbReference type="Proteomes" id="UP000275225"/>
    </source>
</evidence>
<evidence type="ECO:0000259" key="5">
    <source>
        <dbReference type="PROSITE" id="PS50977"/>
    </source>
</evidence>
<dbReference type="PANTHER" id="PTHR30055">
    <property type="entry name" value="HTH-TYPE TRANSCRIPTIONAL REGULATOR RUTR"/>
    <property type="match status" value="1"/>
</dbReference>
<keyword evidence="3" id="KW-0804">Transcription</keyword>
<dbReference type="PRINTS" id="PR00455">
    <property type="entry name" value="HTHTETR"/>
</dbReference>
<evidence type="ECO:0000256" key="1">
    <source>
        <dbReference type="ARBA" id="ARBA00023015"/>
    </source>
</evidence>